<dbReference type="AlphaFoldDB" id="A0AAE0HCE5"/>
<evidence type="ECO:0000256" key="1">
    <source>
        <dbReference type="SAM" id="MobiDB-lite"/>
    </source>
</evidence>
<gene>
    <name evidence="2" type="ORF">B0H64DRAFT_175880</name>
</gene>
<reference evidence="2" key="2">
    <citation type="submission" date="2023-06" db="EMBL/GenBank/DDBJ databases">
        <authorList>
            <consortium name="Lawrence Berkeley National Laboratory"/>
            <person name="Haridas S."/>
            <person name="Hensen N."/>
            <person name="Bonometti L."/>
            <person name="Westerberg I."/>
            <person name="Brannstrom I.O."/>
            <person name="Guillou S."/>
            <person name="Cros-Aarteil S."/>
            <person name="Calhoun S."/>
            <person name="Kuo A."/>
            <person name="Mondo S."/>
            <person name="Pangilinan J."/>
            <person name="Riley R."/>
            <person name="Labutti K."/>
            <person name="Andreopoulos B."/>
            <person name="Lipzen A."/>
            <person name="Chen C."/>
            <person name="Yanf M."/>
            <person name="Daum C."/>
            <person name="Ng V."/>
            <person name="Clum A."/>
            <person name="Steindorff A."/>
            <person name="Ohm R."/>
            <person name="Martin F."/>
            <person name="Silar P."/>
            <person name="Natvig D."/>
            <person name="Lalanne C."/>
            <person name="Gautier V."/>
            <person name="Ament-Velasquez S.L."/>
            <person name="Kruys A."/>
            <person name="Hutchinson M.I."/>
            <person name="Powell A.J."/>
            <person name="Barry K."/>
            <person name="Miller A.N."/>
            <person name="Grigoriev I.V."/>
            <person name="Debuchy R."/>
            <person name="Gladieux P."/>
            <person name="Thoren M.H."/>
            <person name="Johannesson H."/>
        </authorList>
    </citation>
    <scope>NUCLEOTIDE SEQUENCE</scope>
    <source>
        <strain evidence="2">CBS 168.71</strain>
    </source>
</reference>
<dbReference type="Proteomes" id="UP001278766">
    <property type="component" value="Unassembled WGS sequence"/>
</dbReference>
<feature type="compositionally biased region" description="Low complexity" evidence="1">
    <location>
        <begin position="76"/>
        <end position="89"/>
    </location>
</feature>
<protein>
    <submittedName>
        <fullName evidence="2">Uncharacterized protein</fullName>
    </submittedName>
</protein>
<dbReference type="EMBL" id="JAUEPN010000005">
    <property type="protein sequence ID" value="KAK3293938.1"/>
    <property type="molecule type" value="Genomic_DNA"/>
</dbReference>
<evidence type="ECO:0000313" key="3">
    <source>
        <dbReference type="Proteomes" id="UP001278766"/>
    </source>
</evidence>
<reference evidence="2" key="1">
    <citation type="journal article" date="2023" name="Mol. Phylogenet. Evol.">
        <title>Genome-scale phylogeny and comparative genomics of the fungal order Sordariales.</title>
        <authorList>
            <person name="Hensen N."/>
            <person name="Bonometti L."/>
            <person name="Westerberg I."/>
            <person name="Brannstrom I.O."/>
            <person name="Guillou S."/>
            <person name="Cros-Aarteil S."/>
            <person name="Calhoun S."/>
            <person name="Haridas S."/>
            <person name="Kuo A."/>
            <person name="Mondo S."/>
            <person name="Pangilinan J."/>
            <person name="Riley R."/>
            <person name="LaButti K."/>
            <person name="Andreopoulos B."/>
            <person name="Lipzen A."/>
            <person name="Chen C."/>
            <person name="Yan M."/>
            <person name="Daum C."/>
            <person name="Ng V."/>
            <person name="Clum A."/>
            <person name="Steindorff A."/>
            <person name="Ohm R.A."/>
            <person name="Martin F."/>
            <person name="Silar P."/>
            <person name="Natvig D.O."/>
            <person name="Lalanne C."/>
            <person name="Gautier V."/>
            <person name="Ament-Velasquez S.L."/>
            <person name="Kruys A."/>
            <person name="Hutchinson M.I."/>
            <person name="Powell A.J."/>
            <person name="Barry K."/>
            <person name="Miller A.N."/>
            <person name="Grigoriev I.V."/>
            <person name="Debuchy R."/>
            <person name="Gladieux P."/>
            <person name="Hiltunen Thoren M."/>
            <person name="Johannesson H."/>
        </authorList>
    </citation>
    <scope>NUCLEOTIDE SEQUENCE</scope>
    <source>
        <strain evidence="2">CBS 168.71</strain>
    </source>
</reference>
<keyword evidence="3" id="KW-1185">Reference proteome</keyword>
<proteinExistence type="predicted"/>
<dbReference type="GeneID" id="87835796"/>
<feature type="compositionally biased region" description="Polar residues" evidence="1">
    <location>
        <begin position="11"/>
        <end position="30"/>
    </location>
</feature>
<dbReference type="RefSeq" id="XP_062657452.1">
    <property type="nucleotide sequence ID" value="XM_062798848.1"/>
</dbReference>
<feature type="region of interest" description="Disordered" evidence="1">
    <location>
        <begin position="1"/>
        <end position="30"/>
    </location>
</feature>
<feature type="region of interest" description="Disordered" evidence="1">
    <location>
        <begin position="76"/>
        <end position="110"/>
    </location>
</feature>
<sequence>MPISAADDGTESPSTPAGHTRSLQSRALTAAQPVSRQLACTADTVHRPGSLLEATMACQLRSAIGRRVITARTHISASSRAARHNSSQADMSISTPGGRDDRRKGGQRAVSHPSHLLSVTRGADHRCSPPTASPLFRDPAVRTCHWESTRAQQFHVALSWLADVFERRTLQLAANAPAPLFLPGGLALDWASSRVCRGLPPGLSRLS</sequence>
<accession>A0AAE0HCE5</accession>
<evidence type="ECO:0000313" key="2">
    <source>
        <dbReference type="EMBL" id="KAK3293938.1"/>
    </source>
</evidence>
<comment type="caution">
    <text evidence="2">The sequence shown here is derived from an EMBL/GenBank/DDBJ whole genome shotgun (WGS) entry which is preliminary data.</text>
</comment>
<organism evidence="2 3">
    <name type="scientific">Chaetomium fimeti</name>
    <dbReference type="NCBI Taxonomy" id="1854472"/>
    <lineage>
        <taxon>Eukaryota</taxon>
        <taxon>Fungi</taxon>
        <taxon>Dikarya</taxon>
        <taxon>Ascomycota</taxon>
        <taxon>Pezizomycotina</taxon>
        <taxon>Sordariomycetes</taxon>
        <taxon>Sordariomycetidae</taxon>
        <taxon>Sordariales</taxon>
        <taxon>Chaetomiaceae</taxon>
        <taxon>Chaetomium</taxon>
    </lineage>
</organism>
<name>A0AAE0HCE5_9PEZI</name>